<comment type="similarity">
    <text evidence="1">Belongs to the RNA polymerase alpha chain family.</text>
</comment>
<dbReference type="FunFam" id="2.170.120.12:FF:000001">
    <property type="entry name" value="DNA-directed RNA polymerase subunit alpha"/>
    <property type="match status" value="1"/>
</dbReference>
<dbReference type="Pfam" id="PF01000">
    <property type="entry name" value="RNA_pol_A_bac"/>
    <property type="match status" value="1"/>
</dbReference>
<evidence type="ECO:0000256" key="3">
    <source>
        <dbReference type="ARBA" id="ARBA00022478"/>
    </source>
</evidence>
<keyword evidence="3" id="KW-0240">DNA-directed RNA polymerase</keyword>
<organism evidence="9">
    <name type="scientific">marine metagenome</name>
    <dbReference type="NCBI Taxonomy" id="408172"/>
    <lineage>
        <taxon>unclassified sequences</taxon>
        <taxon>metagenomes</taxon>
        <taxon>ecological metagenomes</taxon>
    </lineage>
</organism>
<dbReference type="GO" id="GO:0003899">
    <property type="term" value="F:DNA-directed RNA polymerase activity"/>
    <property type="evidence" value="ECO:0007669"/>
    <property type="project" value="UniProtKB-EC"/>
</dbReference>
<name>A0A382KAC3_9ZZZZ</name>
<comment type="catalytic activity">
    <reaction evidence="7">
        <text>RNA(n) + a ribonucleoside 5'-triphosphate = RNA(n+1) + diphosphate</text>
        <dbReference type="Rhea" id="RHEA:21248"/>
        <dbReference type="Rhea" id="RHEA-COMP:14527"/>
        <dbReference type="Rhea" id="RHEA-COMP:17342"/>
        <dbReference type="ChEBI" id="CHEBI:33019"/>
        <dbReference type="ChEBI" id="CHEBI:61557"/>
        <dbReference type="ChEBI" id="CHEBI:140395"/>
        <dbReference type="EC" id="2.7.7.6"/>
    </reaction>
</comment>
<proteinExistence type="inferred from homology"/>
<keyword evidence="5" id="KW-0548">Nucleotidyltransferase</keyword>
<evidence type="ECO:0000256" key="5">
    <source>
        <dbReference type="ARBA" id="ARBA00022695"/>
    </source>
</evidence>
<keyword evidence="4" id="KW-0808">Transferase</keyword>
<feature type="non-terminal residue" evidence="9">
    <location>
        <position position="206"/>
    </location>
</feature>
<dbReference type="SMART" id="SM00662">
    <property type="entry name" value="RPOLD"/>
    <property type="match status" value="1"/>
</dbReference>
<dbReference type="InterPro" id="IPR036603">
    <property type="entry name" value="RBP11-like"/>
</dbReference>
<dbReference type="GO" id="GO:0046983">
    <property type="term" value="F:protein dimerization activity"/>
    <property type="evidence" value="ECO:0007669"/>
    <property type="project" value="InterPro"/>
</dbReference>
<dbReference type="GO" id="GO:0000428">
    <property type="term" value="C:DNA-directed RNA polymerase complex"/>
    <property type="evidence" value="ECO:0007669"/>
    <property type="project" value="UniProtKB-KW"/>
</dbReference>
<evidence type="ECO:0000259" key="8">
    <source>
        <dbReference type="SMART" id="SM00662"/>
    </source>
</evidence>
<reference evidence="9" key="1">
    <citation type="submission" date="2018-05" db="EMBL/GenBank/DDBJ databases">
        <authorList>
            <person name="Lanie J.A."/>
            <person name="Ng W.-L."/>
            <person name="Kazmierczak K.M."/>
            <person name="Andrzejewski T.M."/>
            <person name="Davidsen T.M."/>
            <person name="Wayne K.J."/>
            <person name="Tettelin H."/>
            <person name="Glass J.I."/>
            <person name="Rusch D."/>
            <person name="Podicherti R."/>
            <person name="Tsui H.-C.T."/>
            <person name="Winkler M.E."/>
        </authorList>
    </citation>
    <scope>NUCLEOTIDE SEQUENCE</scope>
</reference>
<dbReference type="Gene3D" id="2.170.120.12">
    <property type="entry name" value="DNA-directed RNA polymerase, insert domain"/>
    <property type="match status" value="1"/>
</dbReference>
<feature type="domain" description="DNA-directed RNA polymerase RpoA/D/Rpb3-type" evidence="8">
    <location>
        <begin position="60"/>
        <end position="204"/>
    </location>
</feature>
<accession>A0A382KAC3</accession>
<evidence type="ECO:0000313" key="9">
    <source>
        <dbReference type="EMBL" id="SVC20463.1"/>
    </source>
</evidence>
<evidence type="ECO:0000256" key="6">
    <source>
        <dbReference type="ARBA" id="ARBA00023163"/>
    </source>
</evidence>
<sequence>MPETAEATETVEITSKKPETMEKMGVEEMSEEAKIFSKNWSEIAKPKWLKFDESTIRSGYGKFILDPLEPGFGTTIGHALRRVLLSSIQGSSIFALQIEGVTHEFSNVSGVMEDVLQIILNIKELQIEQFVDGVVEMELIREGPCVITGRDISTFEKAKILNPNKVIATLQEGATISVILYTRFNKGYVSSEENQKFDLPVGTIYL</sequence>
<evidence type="ECO:0000256" key="2">
    <source>
        <dbReference type="ARBA" id="ARBA00012418"/>
    </source>
</evidence>
<gene>
    <name evidence="9" type="ORF">METZ01_LOCUS273317</name>
</gene>
<dbReference type="EMBL" id="UINC01078929">
    <property type="protein sequence ID" value="SVC20463.1"/>
    <property type="molecule type" value="Genomic_DNA"/>
</dbReference>
<dbReference type="EC" id="2.7.7.6" evidence="2"/>
<keyword evidence="6" id="KW-0804">Transcription</keyword>
<dbReference type="GO" id="GO:0005737">
    <property type="term" value="C:cytoplasm"/>
    <property type="evidence" value="ECO:0007669"/>
    <property type="project" value="UniProtKB-ARBA"/>
</dbReference>
<dbReference type="InterPro" id="IPR011263">
    <property type="entry name" value="DNA-dir_RNA_pol_RpoA/D/Rpb3"/>
</dbReference>
<dbReference type="InterPro" id="IPR036643">
    <property type="entry name" value="RNApol_insert_sf"/>
</dbReference>
<evidence type="ECO:0000256" key="7">
    <source>
        <dbReference type="ARBA" id="ARBA00048552"/>
    </source>
</evidence>
<dbReference type="InterPro" id="IPR011262">
    <property type="entry name" value="DNA-dir_RNA_pol_insert"/>
</dbReference>
<evidence type="ECO:0000256" key="1">
    <source>
        <dbReference type="ARBA" id="ARBA00007123"/>
    </source>
</evidence>
<dbReference type="SUPFAM" id="SSF56553">
    <property type="entry name" value="Insert subdomain of RNA polymerase alpha subunit"/>
    <property type="match status" value="1"/>
</dbReference>
<evidence type="ECO:0000256" key="4">
    <source>
        <dbReference type="ARBA" id="ARBA00022679"/>
    </source>
</evidence>
<dbReference type="GO" id="GO:0006351">
    <property type="term" value="P:DNA-templated transcription"/>
    <property type="evidence" value="ECO:0007669"/>
    <property type="project" value="InterPro"/>
</dbReference>
<protein>
    <recommendedName>
        <fullName evidence="2">DNA-directed RNA polymerase</fullName>
        <ecNumber evidence="2">2.7.7.6</ecNumber>
    </recommendedName>
</protein>
<dbReference type="SUPFAM" id="SSF55257">
    <property type="entry name" value="RBP11-like subunits of RNA polymerase"/>
    <property type="match status" value="1"/>
</dbReference>
<dbReference type="CDD" id="cd06928">
    <property type="entry name" value="RNAP_alpha_NTD"/>
    <property type="match status" value="1"/>
</dbReference>
<dbReference type="AlphaFoldDB" id="A0A382KAC3"/>